<dbReference type="GO" id="GO:0015833">
    <property type="term" value="P:peptide transport"/>
    <property type="evidence" value="ECO:0007669"/>
    <property type="project" value="TreeGrafter"/>
</dbReference>
<dbReference type="PANTHER" id="PTHR30290:SF10">
    <property type="entry name" value="PERIPLASMIC OLIGOPEPTIDE-BINDING PROTEIN-RELATED"/>
    <property type="match status" value="1"/>
</dbReference>
<evidence type="ECO:0000313" key="8">
    <source>
        <dbReference type="Proteomes" id="UP000007517"/>
    </source>
</evidence>
<dbReference type="Gene3D" id="3.10.105.10">
    <property type="entry name" value="Dipeptide-binding Protein, Domain 3"/>
    <property type="match status" value="1"/>
</dbReference>
<proteinExistence type="inferred from homology"/>
<dbReference type="AlphaFoldDB" id="H6RN65"/>
<dbReference type="EMBL" id="FO117623">
    <property type="protein sequence ID" value="CCG02613.1"/>
    <property type="molecule type" value="Genomic_DNA"/>
</dbReference>
<dbReference type="Gene3D" id="3.40.190.10">
    <property type="entry name" value="Periplasmic binding protein-like II"/>
    <property type="match status" value="1"/>
</dbReference>
<dbReference type="GO" id="GO:0030313">
    <property type="term" value="C:cell envelope"/>
    <property type="evidence" value="ECO:0007669"/>
    <property type="project" value="UniProtKB-SubCell"/>
</dbReference>
<dbReference type="HOGENOM" id="CLU_017028_7_3_11"/>
<reference evidence="8" key="2">
    <citation type="submission" date="2012-02" db="EMBL/GenBank/DDBJ databases">
        <title>Complete genome sequence of Blastococcus saxobsidens strain DD2.</title>
        <authorList>
            <person name="Genoscope."/>
        </authorList>
    </citation>
    <scope>NUCLEOTIDE SEQUENCE [LARGE SCALE GENOMIC DNA]</scope>
    <source>
        <strain evidence="8">DD2</strain>
    </source>
</reference>
<dbReference type="PROSITE" id="PS51257">
    <property type="entry name" value="PROKAR_LIPOPROTEIN"/>
    <property type="match status" value="1"/>
</dbReference>
<dbReference type="OrthoDB" id="9803988at2"/>
<dbReference type="GO" id="GO:1904680">
    <property type="term" value="F:peptide transmembrane transporter activity"/>
    <property type="evidence" value="ECO:0007669"/>
    <property type="project" value="TreeGrafter"/>
</dbReference>
<evidence type="ECO:0000259" key="6">
    <source>
        <dbReference type="Pfam" id="PF00496"/>
    </source>
</evidence>
<name>H6RN65_BLASD</name>
<dbReference type="RefSeq" id="WP_014375505.1">
    <property type="nucleotide sequence ID" value="NC_016943.1"/>
</dbReference>
<comment type="similarity">
    <text evidence="2">Belongs to the bacterial solute-binding protein 5 family.</text>
</comment>
<evidence type="ECO:0000256" key="5">
    <source>
        <dbReference type="SAM" id="SignalP"/>
    </source>
</evidence>
<dbReference type="STRING" id="1146883.BLASA_1692"/>
<keyword evidence="3" id="KW-0813">Transport</keyword>
<accession>H6RN65</accession>
<evidence type="ECO:0000313" key="7">
    <source>
        <dbReference type="EMBL" id="CCG02613.1"/>
    </source>
</evidence>
<evidence type="ECO:0000256" key="1">
    <source>
        <dbReference type="ARBA" id="ARBA00004196"/>
    </source>
</evidence>
<gene>
    <name evidence="7" type="ordered locus">BLASA_1692</name>
</gene>
<comment type="subcellular location">
    <subcellularLocation>
        <location evidence="1">Cell envelope</location>
    </subcellularLocation>
</comment>
<reference evidence="7 8" key="1">
    <citation type="journal article" date="2012" name="J. Bacteriol.">
        <title>Genome Sequence of Blastococcus saxobsidens DD2, a Stone-Inhabiting Bacterium.</title>
        <authorList>
            <person name="Chouaia B."/>
            <person name="Crotti E."/>
            <person name="Brusetti L."/>
            <person name="Daffonchio D."/>
            <person name="Essoussi I."/>
            <person name="Nouioui I."/>
            <person name="Sbissi I."/>
            <person name="Ghodhbane-Gtari F."/>
            <person name="Gtari M."/>
            <person name="Vacherie B."/>
            <person name="Barbe V."/>
            <person name="Medigue C."/>
            <person name="Gury J."/>
            <person name="Pujic P."/>
            <person name="Normand P."/>
        </authorList>
    </citation>
    <scope>NUCLEOTIDE SEQUENCE [LARGE SCALE GENOMIC DNA]</scope>
    <source>
        <strain evidence="7 8">DD2</strain>
    </source>
</reference>
<dbReference type="Pfam" id="PF00496">
    <property type="entry name" value="SBP_bac_5"/>
    <property type="match status" value="1"/>
</dbReference>
<evidence type="ECO:0000256" key="3">
    <source>
        <dbReference type="ARBA" id="ARBA00022448"/>
    </source>
</evidence>
<sequence length="526" mass="55047">MRSRAPAATALVATASVLLAACGGADSSDGGTATGACGGSGALTLGLTSAPLSLDPSAAANGNNSQWYITPAYAPLIRTGENAELVPGLAEEWGYVGDENKTFELTLRPDLKFADGTPLTAQDVANSIEYFKTGSGPGSGFFRNLTATAEGEDKVVITSTEPDPSIPLLLTAKWMGGSVISPAGLADPSQLASDTFGAGPYVLDEQQTVSGDSYVYTPNENYYDQDAIQYDEIVVKVIPDANSMAQALRSGQVDVVESEPATAASLEEADGVSVVSAPVSVDGLYFLDWEGTVAEPLASLQVRQALNHAIDRESIVEAIYGEYGIPVQQPTVPGDPTFGYSEEANSTYDYDPEKARQMLADAGYPEGFEITSLVRANFAAEAKMMQAVASQLAEVGVTLSLKPAQNTGAWVDDLVSGQYPMTAQVTSGKPAIMQIPYLFMPGGIMNPFNASNAEVTAAYQELQTAAPEDVPEAATQAIQTAVDQALMAPVVAVDDIFAYSDEKVAGVEFLGDTPTLSQMDTWTPAC</sequence>
<keyword evidence="8" id="KW-1185">Reference proteome</keyword>
<dbReference type="eggNOG" id="COG0747">
    <property type="taxonomic scope" value="Bacteria"/>
</dbReference>
<feature type="signal peptide" evidence="5">
    <location>
        <begin position="1"/>
        <end position="20"/>
    </location>
</feature>
<dbReference type="InterPro" id="IPR000914">
    <property type="entry name" value="SBP_5_dom"/>
</dbReference>
<keyword evidence="4 5" id="KW-0732">Signal</keyword>
<dbReference type="InterPro" id="IPR039424">
    <property type="entry name" value="SBP_5"/>
</dbReference>
<feature type="chain" id="PRO_5038958705" evidence="5">
    <location>
        <begin position="21"/>
        <end position="526"/>
    </location>
</feature>
<evidence type="ECO:0000256" key="4">
    <source>
        <dbReference type="ARBA" id="ARBA00022729"/>
    </source>
</evidence>
<dbReference type="PANTHER" id="PTHR30290">
    <property type="entry name" value="PERIPLASMIC BINDING COMPONENT OF ABC TRANSPORTER"/>
    <property type="match status" value="1"/>
</dbReference>
<dbReference type="SUPFAM" id="SSF53850">
    <property type="entry name" value="Periplasmic binding protein-like II"/>
    <property type="match status" value="1"/>
</dbReference>
<feature type="domain" description="Solute-binding protein family 5" evidence="6">
    <location>
        <begin position="84"/>
        <end position="427"/>
    </location>
</feature>
<organism evidence="7 8">
    <name type="scientific">Blastococcus saxobsidens (strain DD2)</name>
    <dbReference type="NCBI Taxonomy" id="1146883"/>
    <lineage>
        <taxon>Bacteria</taxon>
        <taxon>Bacillati</taxon>
        <taxon>Actinomycetota</taxon>
        <taxon>Actinomycetes</taxon>
        <taxon>Geodermatophilales</taxon>
        <taxon>Geodermatophilaceae</taxon>
        <taxon>Blastococcus</taxon>
    </lineage>
</organism>
<protein>
    <submittedName>
        <fullName evidence="7">Putative Extracellular solute-binding protein</fullName>
    </submittedName>
</protein>
<evidence type="ECO:0000256" key="2">
    <source>
        <dbReference type="ARBA" id="ARBA00005695"/>
    </source>
</evidence>
<dbReference type="Proteomes" id="UP000007517">
    <property type="component" value="Chromosome"/>
</dbReference>
<dbReference type="KEGG" id="bsd:BLASA_1692"/>